<dbReference type="OMA" id="HRNDEAL"/>
<reference evidence="1" key="1">
    <citation type="submission" date="2023-03" db="UniProtKB">
        <authorList>
            <consortium name="Ensembl"/>
        </authorList>
    </citation>
    <scope>IDENTIFICATION</scope>
</reference>
<dbReference type="Ensembl" id="ENSEAST00005010752.1">
    <property type="protein sequence ID" value="ENSEASP00005009902.1"/>
    <property type="gene ID" value="ENSEASG00005007016.1"/>
</dbReference>
<organism evidence="1">
    <name type="scientific">Equus asinus asinus</name>
    <dbReference type="NCBI Taxonomy" id="83772"/>
    <lineage>
        <taxon>Eukaryota</taxon>
        <taxon>Metazoa</taxon>
        <taxon>Chordata</taxon>
        <taxon>Craniata</taxon>
        <taxon>Vertebrata</taxon>
        <taxon>Euteleostomi</taxon>
        <taxon>Mammalia</taxon>
        <taxon>Eutheria</taxon>
        <taxon>Laurasiatheria</taxon>
        <taxon>Perissodactyla</taxon>
        <taxon>Equidae</taxon>
        <taxon>Equus</taxon>
    </lineage>
</organism>
<name>A0A8C4LIP9_EQUAS</name>
<proteinExistence type="predicted"/>
<protein>
    <submittedName>
        <fullName evidence="1">Uncharacterized protein</fullName>
    </submittedName>
</protein>
<dbReference type="AlphaFoldDB" id="A0A8C4LIP9"/>
<accession>A0A8C4LIP9</accession>
<sequence length="99" mass="11509">MDKRDSEVKPSTPTLCIKRKADEYLKPALVYKNVLSFLLGRQLGGHKNDVHLSRWLWMLTQTTPEWSWPLPKSPVANPPVLLGDYEKSQKMMWINKSFP</sequence>
<evidence type="ECO:0000313" key="1">
    <source>
        <dbReference type="Ensembl" id="ENSEASP00005009902.1"/>
    </source>
</evidence>